<name>A0ABY6GV67_9GAMM</name>
<organism evidence="2 3">
    <name type="scientific">Endozoicomonas euniceicola</name>
    <dbReference type="NCBI Taxonomy" id="1234143"/>
    <lineage>
        <taxon>Bacteria</taxon>
        <taxon>Pseudomonadati</taxon>
        <taxon>Pseudomonadota</taxon>
        <taxon>Gammaproteobacteria</taxon>
        <taxon>Oceanospirillales</taxon>
        <taxon>Endozoicomonadaceae</taxon>
        <taxon>Endozoicomonas</taxon>
    </lineage>
</organism>
<evidence type="ECO:0000313" key="3">
    <source>
        <dbReference type="Proteomes" id="UP001163255"/>
    </source>
</evidence>
<dbReference type="Proteomes" id="UP001163255">
    <property type="component" value="Chromosome"/>
</dbReference>
<dbReference type="RefSeq" id="WP_262598950.1">
    <property type="nucleotide sequence ID" value="NZ_CP103300.1"/>
</dbReference>
<protein>
    <submittedName>
        <fullName evidence="2">Uncharacterized protein</fullName>
    </submittedName>
</protein>
<keyword evidence="3" id="KW-1185">Reference proteome</keyword>
<proteinExistence type="predicted"/>
<reference evidence="2" key="1">
    <citation type="submission" date="2022-10" db="EMBL/GenBank/DDBJ databases">
        <title>Completed Genome Sequence of two octocoral isolated bacterium, Endozoicomonas euniceicola EF212T and Endozoicomonas gorgoniicola PS125T.</title>
        <authorList>
            <person name="Chiou Y.-J."/>
            <person name="Chen Y.-H."/>
        </authorList>
    </citation>
    <scope>NUCLEOTIDE SEQUENCE</scope>
    <source>
        <strain evidence="2">EF212</strain>
    </source>
</reference>
<feature type="region of interest" description="Disordered" evidence="1">
    <location>
        <begin position="421"/>
        <end position="459"/>
    </location>
</feature>
<gene>
    <name evidence="2" type="ORF">NX720_01580</name>
</gene>
<evidence type="ECO:0000256" key="1">
    <source>
        <dbReference type="SAM" id="MobiDB-lite"/>
    </source>
</evidence>
<accession>A0ABY6GV67</accession>
<dbReference type="EMBL" id="CP103300">
    <property type="protein sequence ID" value="UYM16649.1"/>
    <property type="molecule type" value="Genomic_DNA"/>
</dbReference>
<feature type="region of interest" description="Disordered" evidence="1">
    <location>
        <begin position="348"/>
        <end position="378"/>
    </location>
</feature>
<evidence type="ECO:0000313" key="2">
    <source>
        <dbReference type="EMBL" id="UYM16649.1"/>
    </source>
</evidence>
<sequence>MDCVIAEEFSIRKITTGLLMAIFLISGNCFGVTLTDKEKGVRDAKRHISERYLGIVFASENKRFLISQMEYIHKAYDQQGLTVNAFNTNRGARRTALINLVMSGFDDYWNNNGYHLGGQPHLLADHLYVRVIAEAQEATWLYNRNDRVFDAFNAKDREESLRELVVKAVDHSFAHYPDEPSTHKQLADQIAYILTELHEIFWKPRAMRNVNRRFHSEKEGSGHEPPFSHYRQYFIDTFTKNPDKTLWYTFKPDTTNKAAKDHKSIQKVLAGYFPRVAASHEKPVKRPVKKPDKITASRTRLNPVDKKSSENDQYHNLKVAAVVFGGLPLLSSLLLCLDVYLKGLPASVGSKESAARDGANEDEYPPKGKMPSPEFPDLRKRNVKGPQLLFPVKPGGGSVPTSVMPVSRSTAEFELNRRLQEAEKRARQQREEEEWQRLEREEEERQRLEREEEERQRLECEEADSLYYIQNMPDSDSDCDAW</sequence>